<name>A0A918U0M7_9RHOB</name>
<evidence type="ECO:0000313" key="2">
    <source>
        <dbReference type="Proteomes" id="UP000638981"/>
    </source>
</evidence>
<sequence>MDAFIEHKRAIDALLAELAQRSADHFHTDPTVINWTDVAGLARLREALQDARDSSP</sequence>
<accession>A0A918U0M7</accession>
<proteinExistence type="predicted"/>
<evidence type="ECO:0000313" key="1">
    <source>
        <dbReference type="EMBL" id="GHC67670.1"/>
    </source>
</evidence>
<keyword evidence="2" id="KW-1185">Reference proteome</keyword>
<dbReference type="RefSeq" id="WP_189413661.1">
    <property type="nucleotide sequence ID" value="NZ_BMYJ01000021.1"/>
</dbReference>
<reference evidence="1" key="1">
    <citation type="journal article" date="2014" name="Int. J. Syst. Evol. Microbiol.">
        <title>Complete genome sequence of Corynebacterium casei LMG S-19264T (=DSM 44701T), isolated from a smear-ripened cheese.</title>
        <authorList>
            <consortium name="US DOE Joint Genome Institute (JGI-PGF)"/>
            <person name="Walter F."/>
            <person name="Albersmeier A."/>
            <person name="Kalinowski J."/>
            <person name="Ruckert C."/>
        </authorList>
    </citation>
    <scope>NUCLEOTIDE SEQUENCE</scope>
    <source>
        <strain evidence="1">KCTC 23310</strain>
    </source>
</reference>
<dbReference type="AlphaFoldDB" id="A0A918U0M7"/>
<dbReference type="EMBL" id="BMYJ01000021">
    <property type="protein sequence ID" value="GHC67670.1"/>
    <property type="molecule type" value="Genomic_DNA"/>
</dbReference>
<protein>
    <submittedName>
        <fullName evidence="1">Uncharacterized protein</fullName>
    </submittedName>
</protein>
<gene>
    <name evidence="1" type="ORF">GCM10007315_35830</name>
</gene>
<reference evidence="1" key="2">
    <citation type="submission" date="2020-09" db="EMBL/GenBank/DDBJ databases">
        <authorList>
            <person name="Sun Q."/>
            <person name="Kim S."/>
        </authorList>
    </citation>
    <scope>NUCLEOTIDE SEQUENCE</scope>
    <source>
        <strain evidence="1">KCTC 23310</strain>
    </source>
</reference>
<comment type="caution">
    <text evidence="1">The sequence shown here is derived from an EMBL/GenBank/DDBJ whole genome shotgun (WGS) entry which is preliminary data.</text>
</comment>
<dbReference type="Proteomes" id="UP000638981">
    <property type="component" value="Unassembled WGS sequence"/>
</dbReference>
<organism evidence="1 2">
    <name type="scientific">Neogemmobacter tilapiae</name>
    <dbReference type="NCBI Taxonomy" id="875041"/>
    <lineage>
        <taxon>Bacteria</taxon>
        <taxon>Pseudomonadati</taxon>
        <taxon>Pseudomonadota</taxon>
        <taxon>Alphaproteobacteria</taxon>
        <taxon>Rhodobacterales</taxon>
        <taxon>Paracoccaceae</taxon>
        <taxon>Neogemmobacter</taxon>
    </lineage>
</organism>